<dbReference type="RefSeq" id="WP_379044426.1">
    <property type="nucleotide sequence ID" value="NZ_JBHSKW010000041.1"/>
</dbReference>
<dbReference type="EMBL" id="JBHULV010000033">
    <property type="protein sequence ID" value="MFD2732147.1"/>
    <property type="molecule type" value="Genomic_DNA"/>
</dbReference>
<organism evidence="2 3">
    <name type="scientific">Pedobacter alpinus</name>
    <dbReference type="NCBI Taxonomy" id="1590643"/>
    <lineage>
        <taxon>Bacteria</taxon>
        <taxon>Pseudomonadati</taxon>
        <taxon>Bacteroidota</taxon>
        <taxon>Sphingobacteriia</taxon>
        <taxon>Sphingobacteriales</taxon>
        <taxon>Sphingobacteriaceae</taxon>
        <taxon>Pedobacter</taxon>
    </lineage>
</organism>
<evidence type="ECO:0000313" key="3">
    <source>
        <dbReference type="Proteomes" id="UP001597546"/>
    </source>
</evidence>
<dbReference type="Proteomes" id="UP001597546">
    <property type="component" value="Unassembled WGS sequence"/>
</dbReference>
<dbReference type="PROSITE" id="PS51257">
    <property type="entry name" value="PROKAR_LIPOPROTEIN"/>
    <property type="match status" value="1"/>
</dbReference>
<comment type="caution">
    <text evidence="2">The sequence shown here is derived from an EMBL/GenBank/DDBJ whole genome shotgun (WGS) entry which is preliminary data.</text>
</comment>
<keyword evidence="3" id="KW-1185">Reference proteome</keyword>
<evidence type="ECO:0000256" key="1">
    <source>
        <dbReference type="SAM" id="SignalP"/>
    </source>
</evidence>
<gene>
    <name evidence="2" type="ORF">ACFSSE_10580</name>
</gene>
<sequence length="133" mass="15428">MKKIILALLLINMACSCFAQKTSLDYLKTKLKESIQNEIVKYDYFGPVLRSYPNSKFKSISILDVTSKEDKLNVVGEFSCLYGFDKNTDYIIKSIKFQATVKQILDDFSVIEVMYQNNSDKQWYQLFPASDFN</sequence>
<name>A0ABW5TS77_9SPHI</name>
<evidence type="ECO:0000313" key="2">
    <source>
        <dbReference type="EMBL" id="MFD2732147.1"/>
    </source>
</evidence>
<accession>A0ABW5TS77</accession>
<reference evidence="3" key="1">
    <citation type="journal article" date="2019" name="Int. J. Syst. Evol. Microbiol.">
        <title>The Global Catalogue of Microorganisms (GCM) 10K type strain sequencing project: providing services to taxonomists for standard genome sequencing and annotation.</title>
        <authorList>
            <consortium name="The Broad Institute Genomics Platform"/>
            <consortium name="The Broad Institute Genome Sequencing Center for Infectious Disease"/>
            <person name="Wu L."/>
            <person name="Ma J."/>
        </authorList>
    </citation>
    <scope>NUCLEOTIDE SEQUENCE [LARGE SCALE GENOMIC DNA]</scope>
    <source>
        <strain evidence="3">KCTC 42456</strain>
    </source>
</reference>
<feature type="signal peptide" evidence="1">
    <location>
        <begin position="1"/>
        <end position="19"/>
    </location>
</feature>
<protein>
    <submittedName>
        <fullName evidence="2">Uncharacterized protein</fullName>
    </submittedName>
</protein>
<keyword evidence="1" id="KW-0732">Signal</keyword>
<feature type="chain" id="PRO_5046755212" evidence="1">
    <location>
        <begin position="20"/>
        <end position="133"/>
    </location>
</feature>
<proteinExistence type="predicted"/>